<dbReference type="AlphaFoldDB" id="A0A6J8B926"/>
<proteinExistence type="predicted"/>
<keyword evidence="3" id="KW-1185">Reference proteome</keyword>
<evidence type="ECO:0000256" key="1">
    <source>
        <dbReference type="SAM" id="MobiDB-lite"/>
    </source>
</evidence>
<evidence type="ECO:0000313" key="3">
    <source>
        <dbReference type="Proteomes" id="UP000507470"/>
    </source>
</evidence>
<gene>
    <name evidence="2" type="ORF">MCOR_15202</name>
</gene>
<feature type="compositionally biased region" description="Polar residues" evidence="1">
    <location>
        <begin position="179"/>
        <end position="189"/>
    </location>
</feature>
<protein>
    <submittedName>
        <fullName evidence="2">Uncharacterized protein</fullName>
    </submittedName>
</protein>
<evidence type="ECO:0000313" key="2">
    <source>
        <dbReference type="EMBL" id="CAC5379109.1"/>
    </source>
</evidence>
<feature type="region of interest" description="Disordered" evidence="1">
    <location>
        <begin position="47"/>
        <end position="70"/>
    </location>
</feature>
<dbReference type="Proteomes" id="UP000507470">
    <property type="component" value="Unassembled WGS sequence"/>
</dbReference>
<sequence>MSVWLLILSAVEDVEVLHYKMFGNHPADLSSGKDDGQINDCECGTADLPSGKNDGQMNDDGGCTADPSSGKDNCQMNDGEGCTSHLSSGRDNVQMNGDGGCTADPSSGKDDGQRNYEDGADDLSSGKDDGQLNDGEGCTDNLSSGKDNGQVNGDGGCTDDLSSGKDDGQMNYDGGCTDDLSSQKDNGQMNDGGDELEANETERQPAQLPSLDHSQYELNGLCLVLPRIVEHFLVVLECKVDNIRTQTIVFSIEQKKMNCLDKVFVFKGGFQKLRQRMSDQIKKLTEDGATIVNDELKNIVVKIKKMETGYSGQAGNHSKDKEFIFKKGT</sequence>
<dbReference type="EMBL" id="CACVKT020002620">
    <property type="protein sequence ID" value="CAC5379109.1"/>
    <property type="molecule type" value="Genomic_DNA"/>
</dbReference>
<feature type="region of interest" description="Disordered" evidence="1">
    <location>
        <begin position="84"/>
        <end position="205"/>
    </location>
</feature>
<feature type="compositionally biased region" description="Polar residues" evidence="1">
    <location>
        <begin position="140"/>
        <end position="151"/>
    </location>
</feature>
<reference evidence="2 3" key="1">
    <citation type="submission" date="2020-06" db="EMBL/GenBank/DDBJ databases">
        <authorList>
            <person name="Li R."/>
            <person name="Bekaert M."/>
        </authorList>
    </citation>
    <scope>NUCLEOTIDE SEQUENCE [LARGE SCALE GENOMIC DNA]</scope>
    <source>
        <strain evidence="3">wild</strain>
    </source>
</reference>
<feature type="compositionally biased region" description="Polar residues" evidence="1">
    <location>
        <begin position="84"/>
        <end position="95"/>
    </location>
</feature>
<organism evidence="2 3">
    <name type="scientific">Mytilus coruscus</name>
    <name type="common">Sea mussel</name>
    <dbReference type="NCBI Taxonomy" id="42192"/>
    <lineage>
        <taxon>Eukaryota</taxon>
        <taxon>Metazoa</taxon>
        <taxon>Spiralia</taxon>
        <taxon>Lophotrochozoa</taxon>
        <taxon>Mollusca</taxon>
        <taxon>Bivalvia</taxon>
        <taxon>Autobranchia</taxon>
        <taxon>Pteriomorphia</taxon>
        <taxon>Mytilida</taxon>
        <taxon>Mytiloidea</taxon>
        <taxon>Mytilidae</taxon>
        <taxon>Mytilinae</taxon>
        <taxon>Mytilus</taxon>
    </lineage>
</organism>
<dbReference type="OrthoDB" id="10429798at2759"/>
<accession>A0A6J8B926</accession>
<feature type="compositionally biased region" description="Basic and acidic residues" evidence="1">
    <location>
        <begin position="107"/>
        <end position="117"/>
    </location>
</feature>
<name>A0A6J8B926_MYTCO</name>